<evidence type="ECO:0000313" key="1">
    <source>
        <dbReference type="EMBL" id="MBW47996.1"/>
    </source>
</evidence>
<reference evidence="1" key="1">
    <citation type="submission" date="2018-01" db="EMBL/GenBank/DDBJ databases">
        <title>An insight into the sialome of Amazonian anophelines.</title>
        <authorList>
            <person name="Ribeiro J.M."/>
            <person name="Scarpassa V."/>
            <person name="Calvo E."/>
        </authorList>
    </citation>
    <scope>NUCLEOTIDE SEQUENCE</scope>
    <source>
        <tissue evidence="1">Salivary glands</tissue>
    </source>
</reference>
<accession>A0A2M4B4M6</accession>
<dbReference type="AlphaFoldDB" id="A0A2M4B4M6"/>
<organism evidence="1">
    <name type="scientific">Anopheles triannulatus</name>
    <dbReference type="NCBI Taxonomy" id="58253"/>
    <lineage>
        <taxon>Eukaryota</taxon>
        <taxon>Metazoa</taxon>
        <taxon>Ecdysozoa</taxon>
        <taxon>Arthropoda</taxon>
        <taxon>Hexapoda</taxon>
        <taxon>Insecta</taxon>
        <taxon>Pterygota</taxon>
        <taxon>Neoptera</taxon>
        <taxon>Endopterygota</taxon>
        <taxon>Diptera</taxon>
        <taxon>Nematocera</taxon>
        <taxon>Culicoidea</taxon>
        <taxon>Culicidae</taxon>
        <taxon>Anophelinae</taxon>
        <taxon>Anopheles</taxon>
    </lineage>
</organism>
<name>A0A2M4B4M6_9DIPT</name>
<protein>
    <submittedName>
        <fullName evidence="1">Putative secreted protein</fullName>
    </submittedName>
</protein>
<proteinExistence type="predicted"/>
<dbReference type="EMBL" id="GGFK01014675">
    <property type="protein sequence ID" value="MBW47996.1"/>
    <property type="molecule type" value="Transcribed_RNA"/>
</dbReference>
<sequence>MLGRFALLAVELDRSAAYPLPVGCFIAVDCRALSASMGFCLELPFRSVDCDRVKGGRDGGLALLVP</sequence>